<dbReference type="PROSITE" id="PS50253">
    <property type="entry name" value="COX3"/>
    <property type="match status" value="1"/>
</dbReference>
<protein>
    <recommendedName>
        <fullName evidence="3">Probable cytochrome c oxidase subunit 3</fullName>
    </recommendedName>
    <alternativeName>
        <fullName evidence="7">Cytochrome aa3 subunit 3</fullName>
    </alternativeName>
</protein>
<evidence type="ECO:0000256" key="6">
    <source>
        <dbReference type="ARBA" id="ARBA00023136"/>
    </source>
</evidence>
<dbReference type="InterPro" id="IPR035973">
    <property type="entry name" value="Cyt_c_oxidase_su3-like_sf"/>
</dbReference>
<dbReference type="SUPFAM" id="SSF81452">
    <property type="entry name" value="Cytochrome c oxidase subunit III-like"/>
    <property type="match status" value="1"/>
</dbReference>
<evidence type="ECO:0000256" key="10">
    <source>
        <dbReference type="SAM" id="Phobius"/>
    </source>
</evidence>
<keyword evidence="6 10" id="KW-0472">Membrane</keyword>
<feature type="domain" description="Heme-copper oxidase subunit III family profile" evidence="11">
    <location>
        <begin position="34"/>
        <end position="206"/>
    </location>
</feature>
<dbReference type="GO" id="GO:0019646">
    <property type="term" value="P:aerobic electron transport chain"/>
    <property type="evidence" value="ECO:0007669"/>
    <property type="project" value="InterPro"/>
</dbReference>
<gene>
    <name evidence="12" type="ORF">MBOT_18790</name>
</gene>
<evidence type="ECO:0000313" key="13">
    <source>
        <dbReference type="Proteomes" id="UP000465361"/>
    </source>
</evidence>
<evidence type="ECO:0000313" key="12">
    <source>
        <dbReference type="EMBL" id="GFG74514.1"/>
    </source>
</evidence>
<name>A0A7I9XXI2_9MYCO</name>
<dbReference type="Proteomes" id="UP000465361">
    <property type="component" value="Unassembled WGS sequence"/>
</dbReference>
<feature type="transmembrane region" description="Helical" evidence="10">
    <location>
        <begin position="34"/>
        <end position="55"/>
    </location>
</feature>
<organism evidence="12 13">
    <name type="scientific">Mycobacterium botniense</name>
    <dbReference type="NCBI Taxonomy" id="84962"/>
    <lineage>
        <taxon>Bacteria</taxon>
        <taxon>Bacillati</taxon>
        <taxon>Actinomycetota</taxon>
        <taxon>Actinomycetes</taxon>
        <taxon>Mycobacteriales</taxon>
        <taxon>Mycobacteriaceae</taxon>
        <taxon>Mycobacterium</taxon>
    </lineage>
</organism>
<dbReference type="GO" id="GO:0004129">
    <property type="term" value="F:cytochrome-c oxidase activity"/>
    <property type="evidence" value="ECO:0007669"/>
    <property type="project" value="UniProtKB-EC"/>
</dbReference>
<evidence type="ECO:0000256" key="2">
    <source>
        <dbReference type="ARBA" id="ARBA00010581"/>
    </source>
</evidence>
<evidence type="ECO:0000256" key="4">
    <source>
        <dbReference type="ARBA" id="ARBA00022692"/>
    </source>
</evidence>
<evidence type="ECO:0000259" key="11">
    <source>
        <dbReference type="PROSITE" id="PS50253"/>
    </source>
</evidence>
<evidence type="ECO:0000256" key="8">
    <source>
        <dbReference type="ARBA" id="ARBA00047816"/>
    </source>
</evidence>
<dbReference type="AlphaFoldDB" id="A0A7I9XXI2"/>
<accession>A0A7I9XXI2</accession>
<dbReference type="CDD" id="cd00386">
    <property type="entry name" value="Heme_Cu_Oxidase_III_like"/>
    <property type="match status" value="1"/>
</dbReference>
<evidence type="ECO:0000256" key="3">
    <source>
        <dbReference type="ARBA" id="ARBA00022347"/>
    </source>
</evidence>
<sequence length="206" mass="23404">MTEPVEDTGSRPYDTGGQTAAKGSVRFVPGQPDMWAFVLFEALVFTSYFIVYMICRTQNPELYLRSQAQLNLRAGVFETLVLLMSSWSMARCVQASRAGMFHSAFRNALATIFFGAVFLVSKVSEWAAYVRRGFGFSTNEFFVHYFFLTGIHLLHLLIGFVALGVVVYQLRSSARRSQELVETGATYWHTVDFLWVVIFALLYIVR</sequence>
<dbReference type="InterPro" id="IPR024791">
    <property type="entry name" value="Cyt_c/ubiquinol_Oxase_su3"/>
</dbReference>
<evidence type="ECO:0000256" key="1">
    <source>
        <dbReference type="ARBA" id="ARBA00004141"/>
    </source>
</evidence>
<comment type="caution">
    <text evidence="12">The sequence shown here is derived from an EMBL/GenBank/DDBJ whole genome shotgun (WGS) entry which is preliminary data.</text>
</comment>
<keyword evidence="4 9" id="KW-0812">Transmembrane</keyword>
<dbReference type="Gene3D" id="1.20.120.80">
    <property type="entry name" value="Cytochrome c oxidase, subunit III, four-helix bundle"/>
    <property type="match status" value="1"/>
</dbReference>
<evidence type="ECO:0000256" key="7">
    <source>
        <dbReference type="ARBA" id="ARBA00031400"/>
    </source>
</evidence>
<reference evidence="12 13" key="1">
    <citation type="journal article" date="2019" name="Emerg. Microbes Infect.">
        <title>Comprehensive subspecies identification of 175 nontuberculous mycobacteria species based on 7547 genomic profiles.</title>
        <authorList>
            <person name="Matsumoto Y."/>
            <person name="Kinjo T."/>
            <person name="Motooka D."/>
            <person name="Nabeya D."/>
            <person name="Jung N."/>
            <person name="Uechi K."/>
            <person name="Horii T."/>
            <person name="Iida T."/>
            <person name="Fujita J."/>
            <person name="Nakamura S."/>
        </authorList>
    </citation>
    <scope>NUCLEOTIDE SEQUENCE [LARGE SCALE GENOMIC DNA]</scope>
    <source>
        <strain evidence="12 13">JCM 17322</strain>
    </source>
</reference>
<keyword evidence="5 10" id="KW-1133">Transmembrane helix</keyword>
<feature type="transmembrane region" description="Helical" evidence="10">
    <location>
        <begin position="108"/>
        <end position="130"/>
    </location>
</feature>
<feature type="transmembrane region" description="Helical" evidence="10">
    <location>
        <begin position="142"/>
        <end position="167"/>
    </location>
</feature>
<dbReference type="Pfam" id="PF00510">
    <property type="entry name" value="COX3"/>
    <property type="match status" value="1"/>
</dbReference>
<evidence type="ECO:0000256" key="9">
    <source>
        <dbReference type="RuleBase" id="RU003376"/>
    </source>
</evidence>
<dbReference type="InterPro" id="IPR000298">
    <property type="entry name" value="Cyt_c_oxidase-like_su3"/>
</dbReference>
<comment type="similarity">
    <text evidence="2 9">Belongs to the cytochrome c oxidase subunit 3 family.</text>
</comment>
<dbReference type="PANTHER" id="PTHR11403:SF6">
    <property type="entry name" value="NITRIC OXIDE REDUCTASE SUBUNIT E"/>
    <property type="match status" value="1"/>
</dbReference>
<comment type="subcellular location">
    <subcellularLocation>
        <location evidence="9">Cell membrane</location>
        <topology evidence="9">Multi-pass membrane protein</topology>
    </subcellularLocation>
    <subcellularLocation>
        <location evidence="1">Membrane</location>
        <topology evidence="1">Multi-pass membrane protein</topology>
    </subcellularLocation>
</comment>
<proteinExistence type="inferred from homology"/>
<evidence type="ECO:0000256" key="5">
    <source>
        <dbReference type="ARBA" id="ARBA00022989"/>
    </source>
</evidence>
<dbReference type="InterPro" id="IPR013833">
    <property type="entry name" value="Cyt_c_oxidase_su3_a-hlx"/>
</dbReference>
<dbReference type="EMBL" id="BLKW01000002">
    <property type="protein sequence ID" value="GFG74514.1"/>
    <property type="molecule type" value="Genomic_DNA"/>
</dbReference>
<dbReference type="PANTHER" id="PTHR11403">
    <property type="entry name" value="CYTOCHROME C OXIDASE SUBUNIT III"/>
    <property type="match status" value="1"/>
</dbReference>
<comment type="catalytic activity">
    <reaction evidence="8">
        <text>4 Fe(II)-[cytochrome c] + O2 + 8 H(+)(in) = 4 Fe(III)-[cytochrome c] + 2 H2O + 4 H(+)(out)</text>
        <dbReference type="Rhea" id="RHEA:11436"/>
        <dbReference type="Rhea" id="RHEA-COMP:10350"/>
        <dbReference type="Rhea" id="RHEA-COMP:14399"/>
        <dbReference type="ChEBI" id="CHEBI:15377"/>
        <dbReference type="ChEBI" id="CHEBI:15378"/>
        <dbReference type="ChEBI" id="CHEBI:15379"/>
        <dbReference type="ChEBI" id="CHEBI:29033"/>
        <dbReference type="ChEBI" id="CHEBI:29034"/>
        <dbReference type="EC" id="7.1.1.9"/>
    </reaction>
</comment>
<dbReference type="GO" id="GO:0005886">
    <property type="term" value="C:plasma membrane"/>
    <property type="evidence" value="ECO:0007669"/>
    <property type="project" value="UniProtKB-SubCell"/>
</dbReference>
<feature type="transmembrane region" description="Helical" evidence="10">
    <location>
        <begin position="187"/>
        <end position="205"/>
    </location>
</feature>
<keyword evidence="13" id="KW-1185">Reference proteome</keyword>